<evidence type="ECO:0000313" key="2">
    <source>
        <dbReference type="Proteomes" id="UP001642260"/>
    </source>
</evidence>
<name>A0ABC8IPK4_ERUVS</name>
<dbReference type="Proteomes" id="UP001642260">
    <property type="component" value="Unassembled WGS sequence"/>
</dbReference>
<proteinExistence type="predicted"/>
<accession>A0ABC8IPK4</accession>
<keyword evidence="2" id="KW-1185">Reference proteome</keyword>
<gene>
    <name evidence="1" type="ORF">ERUC_LOCUS910</name>
</gene>
<reference evidence="1 2" key="1">
    <citation type="submission" date="2022-03" db="EMBL/GenBank/DDBJ databases">
        <authorList>
            <person name="Macdonald S."/>
            <person name="Ahmed S."/>
            <person name="Newling K."/>
        </authorList>
    </citation>
    <scope>NUCLEOTIDE SEQUENCE [LARGE SCALE GENOMIC DNA]</scope>
</reference>
<sequence>MATSNTLTSWKSLFRCDELPYGFEWEEHAITICLVMQKKWIRVERLCPSNCGEYVLKGSESASKASLRDTCEETIVWSKSRSSKKSASQVKT</sequence>
<protein>
    <submittedName>
        <fullName evidence="1">Uncharacterized protein</fullName>
    </submittedName>
</protein>
<dbReference type="EMBL" id="CAKOAT010031114">
    <property type="protein sequence ID" value="CAH8285665.1"/>
    <property type="molecule type" value="Genomic_DNA"/>
</dbReference>
<evidence type="ECO:0000313" key="1">
    <source>
        <dbReference type="EMBL" id="CAH8285665.1"/>
    </source>
</evidence>
<dbReference type="AlphaFoldDB" id="A0ABC8IPK4"/>
<comment type="caution">
    <text evidence="1">The sequence shown here is derived from an EMBL/GenBank/DDBJ whole genome shotgun (WGS) entry which is preliminary data.</text>
</comment>
<organism evidence="1 2">
    <name type="scientific">Eruca vesicaria subsp. sativa</name>
    <name type="common">Garden rocket</name>
    <name type="synonym">Eruca sativa</name>
    <dbReference type="NCBI Taxonomy" id="29727"/>
    <lineage>
        <taxon>Eukaryota</taxon>
        <taxon>Viridiplantae</taxon>
        <taxon>Streptophyta</taxon>
        <taxon>Embryophyta</taxon>
        <taxon>Tracheophyta</taxon>
        <taxon>Spermatophyta</taxon>
        <taxon>Magnoliopsida</taxon>
        <taxon>eudicotyledons</taxon>
        <taxon>Gunneridae</taxon>
        <taxon>Pentapetalae</taxon>
        <taxon>rosids</taxon>
        <taxon>malvids</taxon>
        <taxon>Brassicales</taxon>
        <taxon>Brassicaceae</taxon>
        <taxon>Brassiceae</taxon>
        <taxon>Eruca</taxon>
    </lineage>
</organism>